<organism evidence="6 7">
    <name type="scientific">Caldicellulosiruptor bescii</name>
    <name type="common">Anaerocellum thermophilum</name>
    <dbReference type="NCBI Taxonomy" id="31899"/>
    <lineage>
        <taxon>Bacteria</taxon>
        <taxon>Bacillati</taxon>
        <taxon>Bacillota</taxon>
        <taxon>Bacillota incertae sedis</taxon>
        <taxon>Caldicellulosiruptorales</taxon>
        <taxon>Caldicellulosiruptoraceae</taxon>
        <taxon>Caldicellulosiruptor</taxon>
    </lineage>
</organism>
<gene>
    <name evidence="6" type="ORF">SAMN05216240_2020</name>
</gene>
<feature type="transmembrane region" description="Helical" evidence="5">
    <location>
        <begin position="15"/>
        <end position="39"/>
    </location>
</feature>
<reference evidence="6 7" key="1">
    <citation type="submission" date="2017-05" db="EMBL/GenBank/DDBJ databases">
        <authorList>
            <person name="Varghese N."/>
            <person name="Submissions S."/>
        </authorList>
    </citation>
    <scope>NUCLEOTIDE SEQUENCE [LARGE SCALE GENOMIC DNA]</scope>
    <source>
        <strain evidence="6 7">MACB1020</strain>
    </source>
</reference>
<evidence type="ECO:0000256" key="5">
    <source>
        <dbReference type="SAM" id="Phobius"/>
    </source>
</evidence>
<evidence type="ECO:0000256" key="4">
    <source>
        <dbReference type="ARBA" id="ARBA00023136"/>
    </source>
</evidence>
<evidence type="ECO:0000256" key="1">
    <source>
        <dbReference type="ARBA" id="ARBA00004141"/>
    </source>
</evidence>
<comment type="caution">
    <text evidence="6">The sequence shown here is derived from an EMBL/GenBank/DDBJ whole genome shotgun (WGS) entry which is preliminary data.</text>
</comment>
<sequence>MKFVKFEATLLNIDFLFFNLFAFFCGIAGAFVGALLGLVLHLNDEKFKDSLIGFTSGLMLGLICFGLIPEAVCISNLLTCILILIASYFLIGILERALTMKFSISQDRYLKSGILILVALSLHNFPEGLAIGSSFSVEKSFGILVGIMIIVHDIPEGFALSLPLKMAKQSKIKILRYAILSGVPTGIGCLVGSVISYINKYVVASCLACAAGAMLYVVMNELIPEYSRKENLKVATMSSVIGIIVALLLLEWLEL</sequence>
<keyword evidence="3 5" id="KW-1133">Transmembrane helix</keyword>
<dbReference type="EMBL" id="FXXC01000001">
    <property type="protein sequence ID" value="SMR94322.1"/>
    <property type="molecule type" value="Genomic_DNA"/>
</dbReference>
<accession>A0ABY1SAH5</accession>
<evidence type="ECO:0000313" key="7">
    <source>
        <dbReference type="Proteomes" id="UP000196803"/>
    </source>
</evidence>
<dbReference type="Pfam" id="PF02535">
    <property type="entry name" value="Zip"/>
    <property type="match status" value="1"/>
</dbReference>
<keyword evidence="4 5" id="KW-0472">Membrane</keyword>
<feature type="transmembrane region" description="Helical" evidence="5">
    <location>
        <begin position="51"/>
        <end position="68"/>
    </location>
</feature>
<protein>
    <submittedName>
        <fullName evidence="6">Zinc transporter, ZIP family</fullName>
    </submittedName>
</protein>
<evidence type="ECO:0000313" key="6">
    <source>
        <dbReference type="EMBL" id="SMR94322.1"/>
    </source>
</evidence>
<comment type="subcellular location">
    <subcellularLocation>
        <location evidence="1">Membrane</location>
        <topology evidence="1">Multi-pass membrane protein</topology>
    </subcellularLocation>
</comment>
<feature type="transmembrane region" description="Helical" evidence="5">
    <location>
        <begin position="231"/>
        <end position="250"/>
    </location>
</feature>
<proteinExistence type="predicted"/>
<dbReference type="Proteomes" id="UP000196803">
    <property type="component" value="Unassembled WGS sequence"/>
</dbReference>
<evidence type="ECO:0000256" key="2">
    <source>
        <dbReference type="ARBA" id="ARBA00022692"/>
    </source>
</evidence>
<dbReference type="PANTHER" id="PTHR16950">
    <property type="entry name" value="ZINC TRANSPORTER SLC39A7 HISTIDINE-RICH MEMBRANE PROTEIN KE4"/>
    <property type="match status" value="1"/>
</dbReference>
<feature type="transmembrane region" description="Helical" evidence="5">
    <location>
        <begin position="141"/>
        <end position="162"/>
    </location>
</feature>
<feature type="transmembrane region" description="Helical" evidence="5">
    <location>
        <begin position="114"/>
        <end position="135"/>
    </location>
</feature>
<dbReference type="InterPro" id="IPR003689">
    <property type="entry name" value="ZIP"/>
</dbReference>
<keyword evidence="2 5" id="KW-0812">Transmembrane</keyword>
<dbReference type="RefSeq" id="WP_015907584.1">
    <property type="nucleotide sequence ID" value="NZ_FUZJ01000001.1"/>
</dbReference>
<name>A0ABY1SAH5_CALBS</name>
<feature type="transmembrane region" description="Helical" evidence="5">
    <location>
        <begin position="201"/>
        <end position="219"/>
    </location>
</feature>
<dbReference type="GeneID" id="31772425"/>
<feature type="transmembrane region" description="Helical" evidence="5">
    <location>
        <begin position="74"/>
        <end position="94"/>
    </location>
</feature>
<feature type="transmembrane region" description="Helical" evidence="5">
    <location>
        <begin position="174"/>
        <end position="195"/>
    </location>
</feature>
<dbReference type="PANTHER" id="PTHR16950:SF16">
    <property type="entry name" value="ZINC TRANSPORTER ZIP13"/>
    <property type="match status" value="1"/>
</dbReference>
<keyword evidence="7" id="KW-1185">Reference proteome</keyword>
<evidence type="ECO:0000256" key="3">
    <source>
        <dbReference type="ARBA" id="ARBA00022989"/>
    </source>
</evidence>